<feature type="domain" description="Peptidoglycan binding-like" evidence="5">
    <location>
        <begin position="567"/>
        <end position="619"/>
    </location>
</feature>
<sequence length="630" mass="67064">MTDSRFQPSFDRYGEPAPRSRAGRLCAGLLAGLMAMSALSPAARAADLIEPGDKLSLIVRELPELTGEFSVDADGDFILPLLGSIATTGKTKDELRGELIDRLKSSQILTAPSLGLQIVERRPIFVLGDVQSPGSYAFQPGITPVQAVALAGGLRNDTLDRLDLRMKRADVGGSIRGLKIQILAAEARKARLALEQSIDERTEGAAQAESLAEQDRTWVASALAAAGPDVTQAVGDTVAGSIIENERRILRSGIEQLALNVENLRRQQTFFREEVASLEESIRLITEEERSMKEEVDSVRALVERALTPGSQLRSAERELFGVQRVGLEVASYLARARQRISEIDERILNLYNNRIANIYTALQDVDVTLADLKSKVASQENVLALLNDGTSFALNSDDYDNQYRIERGSGEAHQVIDAGQATALRPADVIYVDQVLRHETGPSASLNERFAITPDMLQQSAAPEPAAPESPAAAARETPAAPPPPLEEAVRPAPDAGPAGEGVEAMSHFLLDPAPTIAPQPLMASASTVFGAVSSEAAGAPLAEAAEPEAFTDRTAIAPVSDPATIQRAQAILAELGYGDGVADGLIGPQTVNALRAYQRSAGLAETGMLTSDVLASLESRNPGPVAER</sequence>
<evidence type="ECO:0000256" key="1">
    <source>
        <dbReference type="ARBA" id="ARBA00022729"/>
    </source>
</evidence>
<feature type="chain" id="PRO_5046794098" evidence="4">
    <location>
        <begin position="46"/>
        <end position="630"/>
    </location>
</feature>
<dbReference type="RefSeq" id="WP_209737639.1">
    <property type="nucleotide sequence ID" value="NZ_CP072611.1"/>
</dbReference>
<feature type="compositionally biased region" description="Low complexity" evidence="3">
    <location>
        <begin position="462"/>
        <end position="480"/>
    </location>
</feature>
<dbReference type="SUPFAM" id="SSF47090">
    <property type="entry name" value="PGBD-like"/>
    <property type="match status" value="1"/>
</dbReference>
<protein>
    <submittedName>
        <fullName evidence="8">Peptidoglycan-binding protein</fullName>
    </submittedName>
</protein>
<dbReference type="Proteomes" id="UP001597371">
    <property type="component" value="Unassembled WGS sequence"/>
</dbReference>
<evidence type="ECO:0000259" key="6">
    <source>
        <dbReference type="Pfam" id="PF02563"/>
    </source>
</evidence>
<feature type="domain" description="Polysaccharide export protein N-terminal" evidence="6">
    <location>
        <begin position="45"/>
        <end position="114"/>
    </location>
</feature>
<dbReference type="InterPro" id="IPR036365">
    <property type="entry name" value="PGBD-like_sf"/>
</dbReference>
<dbReference type="InterPro" id="IPR002477">
    <property type="entry name" value="Peptidoglycan-bd-like"/>
</dbReference>
<name>A0ABW5CLC3_9HYPH</name>
<dbReference type="Gene3D" id="3.10.560.10">
    <property type="entry name" value="Outer membrane lipoprotein wza domain like"/>
    <property type="match status" value="1"/>
</dbReference>
<keyword evidence="1 4" id="KW-0732">Signal</keyword>
<evidence type="ECO:0000313" key="8">
    <source>
        <dbReference type="EMBL" id="MFD2237506.1"/>
    </source>
</evidence>
<gene>
    <name evidence="8" type="ORF">ACFSKQ_08515</name>
</gene>
<evidence type="ECO:0000256" key="4">
    <source>
        <dbReference type="SAM" id="SignalP"/>
    </source>
</evidence>
<feature type="region of interest" description="Disordered" evidence="3">
    <location>
        <begin position="460"/>
        <end position="502"/>
    </location>
</feature>
<keyword evidence="2" id="KW-0175">Coiled coil</keyword>
<dbReference type="PANTHER" id="PTHR33619:SF3">
    <property type="entry name" value="POLYSACCHARIDE EXPORT PROTEIN GFCE-RELATED"/>
    <property type="match status" value="1"/>
</dbReference>
<proteinExistence type="predicted"/>
<dbReference type="Gene3D" id="3.30.1950.10">
    <property type="entry name" value="wza like domain"/>
    <property type="match status" value="1"/>
</dbReference>
<organism evidence="8 9">
    <name type="scientific">Aureimonas populi</name>
    <dbReference type="NCBI Taxonomy" id="1701758"/>
    <lineage>
        <taxon>Bacteria</taxon>
        <taxon>Pseudomonadati</taxon>
        <taxon>Pseudomonadota</taxon>
        <taxon>Alphaproteobacteria</taxon>
        <taxon>Hyphomicrobiales</taxon>
        <taxon>Aurantimonadaceae</taxon>
        <taxon>Aureimonas</taxon>
    </lineage>
</organism>
<dbReference type="PANTHER" id="PTHR33619">
    <property type="entry name" value="POLYSACCHARIDE EXPORT PROTEIN GFCE-RELATED"/>
    <property type="match status" value="1"/>
</dbReference>
<dbReference type="InterPro" id="IPR049712">
    <property type="entry name" value="Poly_export"/>
</dbReference>
<keyword evidence="9" id="KW-1185">Reference proteome</keyword>
<reference evidence="9" key="1">
    <citation type="journal article" date="2019" name="Int. J. Syst. Evol. Microbiol.">
        <title>The Global Catalogue of Microorganisms (GCM) 10K type strain sequencing project: providing services to taxonomists for standard genome sequencing and annotation.</title>
        <authorList>
            <consortium name="The Broad Institute Genomics Platform"/>
            <consortium name="The Broad Institute Genome Sequencing Center for Infectious Disease"/>
            <person name="Wu L."/>
            <person name="Ma J."/>
        </authorList>
    </citation>
    <scope>NUCLEOTIDE SEQUENCE [LARGE SCALE GENOMIC DNA]</scope>
    <source>
        <strain evidence="9">ZS-35-S2</strain>
    </source>
</reference>
<comment type="caution">
    <text evidence="8">The sequence shown here is derived from an EMBL/GenBank/DDBJ whole genome shotgun (WGS) entry which is preliminary data.</text>
</comment>
<dbReference type="Gene3D" id="1.10.101.10">
    <property type="entry name" value="PGBD-like superfamily/PGBD"/>
    <property type="match status" value="1"/>
</dbReference>
<evidence type="ECO:0000259" key="7">
    <source>
        <dbReference type="Pfam" id="PF25994"/>
    </source>
</evidence>
<dbReference type="EMBL" id="JBHUIJ010000009">
    <property type="protein sequence ID" value="MFD2237506.1"/>
    <property type="molecule type" value="Genomic_DNA"/>
</dbReference>
<evidence type="ECO:0000256" key="3">
    <source>
        <dbReference type="SAM" id="MobiDB-lite"/>
    </source>
</evidence>
<evidence type="ECO:0000259" key="5">
    <source>
        <dbReference type="Pfam" id="PF01471"/>
    </source>
</evidence>
<feature type="signal peptide" evidence="4">
    <location>
        <begin position="1"/>
        <end position="45"/>
    </location>
</feature>
<dbReference type="Pfam" id="PF25994">
    <property type="entry name" value="HH_AprE"/>
    <property type="match status" value="1"/>
</dbReference>
<feature type="domain" description="AprE-like long alpha-helical hairpin" evidence="7">
    <location>
        <begin position="207"/>
        <end position="382"/>
    </location>
</feature>
<feature type="coiled-coil region" evidence="2">
    <location>
        <begin position="247"/>
        <end position="295"/>
    </location>
</feature>
<dbReference type="InterPro" id="IPR058781">
    <property type="entry name" value="HH_AprE-like"/>
</dbReference>
<evidence type="ECO:0000313" key="9">
    <source>
        <dbReference type="Proteomes" id="UP001597371"/>
    </source>
</evidence>
<evidence type="ECO:0000256" key="2">
    <source>
        <dbReference type="SAM" id="Coils"/>
    </source>
</evidence>
<dbReference type="Pfam" id="PF02563">
    <property type="entry name" value="Poly_export"/>
    <property type="match status" value="1"/>
</dbReference>
<accession>A0ABW5CLC3</accession>
<dbReference type="InterPro" id="IPR036366">
    <property type="entry name" value="PGBDSf"/>
</dbReference>
<dbReference type="InterPro" id="IPR003715">
    <property type="entry name" value="Poly_export_N"/>
</dbReference>
<dbReference type="Pfam" id="PF01471">
    <property type="entry name" value="PG_binding_1"/>
    <property type="match status" value="1"/>
</dbReference>